<dbReference type="RefSeq" id="WP_155598479.1">
    <property type="nucleotide sequence ID" value="NZ_RCNR01000002.1"/>
</dbReference>
<gene>
    <name evidence="2" type="ORF">D9O36_00985</name>
</gene>
<dbReference type="SUPFAM" id="SSF50998">
    <property type="entry name" value="Quinoprotein alcohol dehydrogenase-like"/>
    <property type="match status" value="1"/>
</dbReference>
<sequence>MKRLTLAAFAAVALATSCSDETTVFSDTEDNISLEGKESVLENSILYDDAGVLQINLTDGTTGKTSKTGEEMAGDYPLTLIARVDPPSYSGAENLTASHVDVDGDYAYVSYNTVEDGYAGGIDIIDVSDPNNPQVTSRLYYSNADINSIAYDNGYVYAVGGVDSEKSVRATANSFVVKIPASNGRLDVSGELTYGFQEGFTANDVKVSSTGVLVTSGKDGLLTSYKVSDLSTQNDVSFSDLRSVAQNNGTIAVLDASQGVSIMDKNFTVTKEIAISSDFGDNSKRTLDLSGDKIYVSEGSKGAGVYNVTSGDLVEYIPILLNPEGTETQNIVTNAVAINEDVLLMANGGAGLCLSEEKDGQTNIIGVVDLDGSINYVASKGDYIFAASGKAGLQIVKLNRPDQSLEARCSNLSYYSGSANLSVNQGETKEFKGSKYFNSVNVNGSLLLCGTWAVNNSSYINSDGLFEMNGTLYIGRNNKRKNITVNKDATLRIEGNLTVYGDIILNDGATLEFIGDDSEANVFGSVKKLGSATVIGEFKDVRNKF</sequence>
<evidence type="ECO:0000313" key="3">
    <source>
        <dbReference type="Proteomes" id="UP000540519"/>
    </source>
</evidence>
<dbReference type="Proteomes" id="UP000540519">
    <property type="component" value="Unassembled WGS sequence"/>
</dbReference>
<feature type="chain" id="PRO_5030803655" description="LVIVD repeat-containing protein" evidence="1">
    <location>
        <begin position="20"/>
        <end position="545"/>
    </location>
</feature>
<reference evidence="2 3" key="1">
    <citation type="journal article" date="2019" name="Mar. Drugs">
        <title>Comparative Genomics and CAZyme Genome Repertoires of Marine Zobellia amurskyensis KMM 3526(T) and Zobellia laminariae KMM 3676(T).</title>
        <authorList>
            <person name="Chernysheva N."/>
            <person name="Bystritskaya E."/>
            <person name="Stenkova A."/>
            <person name="Golovkin I."/>
            <person name="Nedashkovskaya O."/>
            <person name="Isaeva M."/>
        </authorList>
    </citation>
    <scope>NUCLEOTIDE SEQUENCE [LARGE SCALE GENOMIC DNA]</scope>
    <source>
        <strain evidence="2 3">KMM 3526</strain>
    </source>
</reference>
<evidence type="ECO:0008006" key="4">
    <source>
        <dbReference type="Google" id="ProtNLM"/>
    </source>
</evidence>
<keyword evidence="3" id="KW-1185">Reference proteome</keyword>
<evidence type="ECO:0000256" key="1">
    <source>
        <dbReference type="SAM" id="SignalP"/>
    </source>
</evidence>
<proteinExistence type="predicted"/>
<dbReference type="EMBL" id="RCNR01000002">
    <property type="protein sequence ID" value="MUH34401.1"/>
    <property type="molecule type" value="Genomic_DNA"/>
</dbReference>
<dbReference type="PROSITE" id="PS51257">
    <property type="entry name" value="PROKAR_LIPOPROTEIN"/>
    <property type="match status" value="1"/>
</dbReference>
<keyword evidence="1" id="KW-0732">Signal</keyword>
<accession>A0A7X3D0H6</accession>
<dbReference type="InterPro" id="IPR013211">
    <property type="entry name" value="LVIVD"/>
</dbReference>
<dbReference type="Pfam" id="PF08309">
    <property type="entry name" value="LVIVD"/>
    <property type="match status" value="1"/>
</dbReference>
<feature type="signal peptide" evidence="1">
    <location>
        <begin position="1"/>
        <end position="19"/>
    </location>
</feature>
<comment type="caution">
    <text evidence="2">The sequence shown here is derived from an EMBL/GenBank/DDBJ whole genome shotgun (WGS) entry which is preliminary data.</text>
</comment>
<dbReference type="AlphaFoldDB" id="A0A7X3D0H6"/>
<name>A0A7X3D0H6_9FLAO</name>
<evidence type="ECO:0000313" key="2">
    <source>
        <dbReference type="EMBL" id="MUH34401.1"/>
    </source>
</evidence>
<dbReference type="OrthoDB" id="814028at2"/>
<organism evidence="2 3">
    <name type="scientific">Zobellia amurskyensis</name>
    <dbReference type="NCBI Taxonomy" id="248905"/>
    <lineage>
        <taxon>Bacteria</taxon>
        <taxon>Pseudomonadati</taxon>
        <taxon>Bacteroidota</taxon>
        <taxon>Flavobacteriia</taxon>
        <taxon>Flavobacteriales</taxon>
        <taxon>Flavobacteriaceae</taxon>
        <taxon>Zobellia</taxon>
    </lineage>
</organism>
<dbReference type="InterPro" id="IPR011047">
    <property type="entry name" value="Quinoprotein_ADH-like_sf"/>
</dbReference>
<protein>
    <recommendedName>
        <fullName evidence="4">LVIVD repeat-containing protein</fullName>
    </recommendedName>
</protein>
<dbReference type="SUPFAM" id="SSF75011">
    <property type="entry name" value="3-carboxy-cis,cis-mucoante lactonizing enzyme"/>
    <property type="match status" value="1"/>
</dbReference>